<feature type="transmembrane region" description="Helical" evidence="9">
    <location>
        <begin position="29"/>
        <end position="52"/>
    </location>
</feature>
<keyword evidence="6 9" id="KW-1133">Transmembrane helix</keyword>
<evidence type="ECO:0000313" key="11">
    <source>
        <dbReference type="Proteomes" id="UP001589862"/>
    </source>
</evidence>
<dbReference type="SUPFAM" id="SSF81345">
    <property type="entry name" value="ABC transporter involved in vitamin B12 uptake, BtuC"/>
    <property type="match status" value="1"/>
</dbReference>
<organism evidence="10 11">
    <name type="scientific">Micrococcoides hystricis</name>
    <dbReference type="NCBI Taxonomy" id="1572761"/>
    <lineage>
        <taxon>Bacteria</taxon>
        <taxon>Bacillati</taxon>
        <taxon>Actinomycetota</taxon>
        <taxon>Actinomycetes</taxon>
        <taxon>Micrococcales</taxon>
        <taxon>Micrococcaceae</taxon>
        <taxon>Micrococcoides</taxon>
    </lineage>
</organism>
<evidence type="ECO:0000256" key="4">
    <source>
        <dbReference type="ARBA" id="ARBA00022475"/>
    </source>
</evidence>
<feature type="transmembrane region" description="Helical" evidence="9">
    <location>
        <begin position="207"/>
        <end position="228"/>
    </location>
</feature>
<sequence>MSIFLAALLLTLATAIVTAIPGVFVVLRRSAMLVDGIGHAILPGIVAGFIITHNLESPLLIAGAALSGLVVVLGAELIQRTGLVSGDAPQGLIFPALFAAGVLAITVGFGDIHLDIDMVMLGDVNLAASGQWIIHTGAGAYSLGPTYLYLMLVMGLINVAFIVLNYRQLKVTTFDPAFARATGIPAGTVNALFMFLVSLTVTAAFEAIGAVLVISLVVAPAATAQLFAQRLVTMFALTAVVAVAVGAGGFLLAYQLDAPTSAMMAVSYGVVFLAALGLSRWQERTRSATAGSALRRSQTGRALSVD</sequence>
<keyword evidence="5 8" id="KW-0812">Transmembrane</keyword>
<evidence type="ECO:0000256" key="9">
    <source>
        <dbReference type="SAM" id="Phobius"/>
    </source>
</evidence>
<name>A0ABV6PBQ3_9MICC</name>
<reference evidence="10 11" key="1">
    <citation type="submission" date="2024-09" db="EMBL/GenBank/DDBJ databases">
        <authorList>
            <person name="Sun Q."/>
            <person name="Mori K."/>
        </authorList>
    </citation>
    <scope>NUCLEOTIDE SEQUENCE [LARGE SCALE GENOMIC DNA]</scope>
    <source>
        <strain evidence="10 11">NCAIM B.02604</strain>
    </source>
</reference>
<dbReference type="Proteomes" id="UP001589862">
    <property type="component" value="Unassembled WGS sequence"/>
</dbReference>
<dbReference type="Gene3D" id="1.10.3470.10">
    <property type="entry name" value="ABC transporter involved in vitamin B12 uptake, BtuC"/>
    <property type="match status" value="1"/>
</dbReference>
<evidence type="ECO:0000256" key="7">
    <source>
        <dbReference type="ARBA" id="ARBA00023136"/>
    </source>
</evidence>
<dbReference type="InterPro" id="IPR037294">
    <property type="entry name" value="ABC_BtuC-like"/>
</dbReference>
<feature type="transmembrane region" description="Helical" evidence="9">
    <location>
        <begin position="147"/>
        <end position="166"/>
    </location>
</feature>
<accession>A0ABV6PBQ3</accession>
<evidence type="ECO:0000256" key="1">
    <source>
        <dbReference type="ARBA" id="ARBA00004651"/>
    </source>
</evidence>
<gene>
    <name evidence="10" type="ORF">ACFFFR_09105</name>
</gene>
<dbReference type="PANTHER" id="PTHR30477">
    <property type="entry name" value="ABC-TRANSPORTER METAL-BINDING PROTEIN"/>
    <property type="match status" value="1"/>
</dbReference>
<dbReference type="EMBL" id="JBHLUB010000030">
    <property type="protein sequence ID" value="MFC0582533.1"/>
    <property type="molecule type" value="Genomic_DNA"/>
</dbReference>
<dbReference type="InterPro" id="IPR001626">
    <property type="entry name" value="ABC_TroCD"/>
</dbReference>
<comment type="similarity">
    <text evidence="2 8">Belongs to the ABC-3 integral membrane protein family.</text>
</comment>
<dbReference type="Pfam" id="PF00950">
    <property type="entry name" value="ABC-3"/>
    <property type="match status" value="1"/>
</dbReference>
<keyword evidence="4" id="KW-1003">Cell membrane</keyword>
<feature type="transmembrane region" description="Helical" evidence="9">
    <location>
        <begin position="178"/>
        <end position="201"/>
    </location>
</feature>
<keyword evidence="7 9" id="KW-0472">Membrane</keyword>
<protein>
    <submittedName>
        <fullName evidence="10">Metal ABC transporter permease</fullName>
    </submittedName>
</protein>
<evidence type="ECO:0000256" key="5">
    <source>
        <dbReference type="ARBA" id="ARBA00022692"/>
    </source>
</evidence>
<evidence type="ECO:0000313" key="10">
    <source>
        <dbReference type="EMBL" id="MFC0582533.1"/>
    </source>
</evidence>
<dbReference type="PANTHER" id="PTHR30477:SF8">
    <property type="entry name" value="METAL TRANSPORT SYSTEM MEMBRANE PROTEIN CT_070-RELATED"/>
    <property type="match status" value="1"/>
</dbReference>
<feature type="transmembrane region" description="Helical" evidence="9">
    <location>
        <begin position="260"/>
        <end position="278"/>
    </location>
</feature>
<comment type="subcellular location">
    <subcellularLocation>
        <location evidence="1 8">Cell membrane</location>
        <topology evidence="1 8">Multi-pass membrane protein</topology>
    </subcellularLocation>
</comment>
<evidence type="ECO:0000256" key="3">
    <source>
        <dbReference type="ARBA" id="ARBA00022448"/>
    </source>
</evidence>
<evidence type="ECO:0000256" key="2">
    <source>
        <dbReference type="ARBA" id="ARBA00008034"/>
    </source>
</evidence>
<evidence type="ECO:0000256" key="6">
    <source>
        <dbReference type="ARBA" id="ARBA00022989"/>
    </source>
</evidence>
<evidence type="ECO:0000256" key="8">
    <source>
        <dbReference type="RuleBase" id="RU003943"/>
    </source>
</evidence>
<keyword evidence="3 8" id="KW-0813">Transport</keyword>
<feature type="transmembrane region" description="Helical" evidence="9">
    <location>
        <begin position="235"/>
        <end position="254"/>
    </location>
</feature>
<proteinExistence type="inferred from homology"/>
<keyword evidence="11" id="KW-1185">Reference proteome</keyword>
<feature type="transmembrane region" description="Helical" evidence="9">
    <location>
        <begin position="59"/>
        <end position="79"/>
    </location>
</feature>
<comment type="caution">
    <text evidence="10">The sequence shown here is derived from an EMBL/GenBank/DDBJ whole genome shotgun (WGS) entry which is preliminary data.</text>
</comment>
<dbReference type="RefSeq" id="WP_377459758.1">
    <property type="nucleotide sequence ID" value="NZ_JBHLUB010000030.1"/>
</dbReference>
<feature type="transmembrane region" description="Helical" evidence="9">
    <location>
        <begin position="91"/>
        <end position="112"/>
    </location>
</feature>